<dbReference type="Proteomes" id="UP000467201">
    <property type="component" value="Chromosome"/>
</dbReference>
<proteinExistence type="predicted"/>
<accession>A0A1X1T305</accession>
<evidence type="ECO:0000313" key="4">
    <source>
        <dbReference type="Proteomes" id="UP000467201"/>
    </source>
</evidence>
<dbReference type="GO" id="GO:0016787">
    <property type="term" value="F:hydrolase activity"/>
    <property type="evidence" value="ECO:0007669"/>
    <property type="project" value="UniProtKB-ARBA"/>
</dbReference>
<reference evidence="2 3" key="1">
    <citation type="submission" date="2016-01" db="EMBL/GenBank/DDBJ databases">
        <title>The new phylogeny of the genus Mycobacterium.</title>
        <authorList>
            <person name="Tarcisio F."/>
            <person name="Conor M."/>
            <person name="Antonella G."/>
            <person name="Elisabetta G."/>
            <person name="Giulia F.S."/>
            <person name="Sara T."/>
            <person name="Anna F."/>
            <person name="Clotilde B."/>
            <person name="Roberto B."/>
            <person name="Veronica D.S."/>
            <person name="Fabio R."/>
            <person name="Monica P."/>
            <person name="Olivier J."/>
            <person name="Enrico T."/>
            <person name="Nicola S."/>
        </authorList>
    </citation>
    <scope>NUCLEOTIDE SEQUENCE [LARGE SCALE GENOMIC DNA]</scope>
    <source>
        <strain evidence="2 3">DSM 44339</strain>
    </source>
</reference>
<name>A0A1X1T305_9MYCO</name>
<evidence type="ECO:0000313" key="3">
    <source>
        <dbReference type="Proteomes" id="UP000193564"/>
    </source>
</evidence>
<dbReference type="RefSeq" id="WP_085191994.1">
    <property type="nucleotide sequence ID" value="NZ_AP022605.1"/>
</dbReference>
<dbReference type="Proteomes" id="UP000193564">
    <property type="component" value="Unassembled WGS sequence"/>
</dbReference>
<dbReference type="InterPro" id="IPR017850">
    <property type="entry name" value="Alkaline_phosphatase_core_sf"/>
</dbReference>
<evidence type="ECO:0000313" key="1">
    <source>
        <dbReference type="EMBL" id="BBZ06928.1"/>
    </source>
</evidence>
<dbReference type="AlphaFoldDB" id="A0A1X1T305"/>
<dbReference type="EMBL" id="LQOS01000040">
    <property type="protein sequence ID" value="ORV38686.1"/>
    <property type="molecule type" value="Genomic_DNA"/>
</dbReference>
<dbReference type="PANTHER" id="PTHR10151">
    <property type="entry name" value="ECTONUCLEOTIDE PYROPHOSPHATASE/PHOSPHODIESTERASE"/>
    <property type="match status" value="1"/>
</dbReference>
<dbReference type="EMBL" id="AP022605">
    <property type="protein sequence ID" value="BBZ06928.1"/>
    <property type="molecule type" value="Genomic_DNA"/>
</dbReference>
<keyword evidence="3" id="KW-1185">Reference proteome</keyword>
<dbReference type="KEGG" id="mdr:MDOR_10970"/>
<dbReference type="Pfam" id="PF01663">
    <property type="entry name" value="Phosphodiest"/>
    <property type="match status" value="1"/>
</dbReference>
<dbReference type="OrthoDB" id="9771966at2"/>
<dbReference type="Gene3D" id="3.40.720.10">
    <property type="entry name" value="Alkaline Phosphatase, subunit A"/>
    <property type="match status" value="1"/>
</dbReference>
<dbReference type="PANTHER" id="PTHR10151:SF120">
    <property type="entry name" value="BIS(5'-ADENOSYL)-TRIPHOSPHATASE"/>
    <property type="match status" value="1"/>
</dbReference>
<evidence type="ECO:0000313" key="2">
    <source>
        <dbReference type="EMBL" id="ORV38686.1"/>
    </source>
</evidence>
<reference evidence="1 4" key="2">
    <citation type="journal article" date="2019" name="Emerg. Microbes Infect.">
        <title>Comprehensive subspecies identification of 175 nontuberculous mycobacteria species based on 7547 genomic profiles.</title>
        <authorList>
            <person name="Matsumoto Y."/>
            <person name="Kinjo T."/>
            <person name="Motooka D."/>
            <person name="Nabeya D."/>
            <person name="Jung N."/>
            <person name="Uechi K."/>
            <person name="Horii T."/>
            <person name="Iida T."/>
            <person name="Fujita J."/>
            <person name="Nakamura S."/>
        </authorList>
    </citation>
    <scope>NUCLEOTIDE SEQUENCE [LARGE SCALE GENOMIC DNA]</scope>
    <source>
        <strain evidence="1 4">JCM 12405</strain>
    </source>
</reference>
<reference evidence="1" key="3">
    <citation type="submission" date="2020-02" db="EMBL/GenBank/DDBJ databases">
        <authorList>
            <person name="Matsumoto Y."/>
            <person name="Motooka D."/>
            <person name="Nakamura S."/>
        </authorList>
    </citation>
    <scope>NUCLEOTIDE SEQUENCE</scope>
    <source>
        <strain evidence="1">JCM 12405</strain>
    </source>
</reference>
<dbReference type="STRING" id="126673.AWC01_14110"/>
<sequence>MSLAVVFVILDGVGARQVRPETMPALHALATAGAWRPDGAQAVLCSATYPNILTLVTGRSPEVHRVFANPLVGPQFVGHQFVGHQFTADAYAPTLFELAASSSSEVVVGDQHLIDVAGARSAGRHWPPDGTLPPSAMRDEFGYAADEEVLPRAVEAAERRSDLLVVHLNGPDTAAHLHGPESARAADAYRSADATVANLVEVLRPRWDELVVLITSDHDQEPVDDQRRIDLARLATTRGVDATVYHEGTAALVIGGDAGDDRWLAGVPGIERSWLCEPGLRMVASTPHAWFASATQSSRHGAHGGPRTRDQVAIATGGHPMVSEIADRWRRRRPHAEDWTGLILAALRDGS</sequence>
<dbReference type="InterPro" id="IPR002591">
    <property type="entry name" value="Phosphodiest/P_Trfase"/>
</dbReference>
<organism evidence="2 3">
    <name type="scientific">Mycolicibacterium doricum</name>
    <dbReference type="NCBI Taxonomy" id="126673"/>
    <lineage>
        <taxon>Bacteria</taxon>
        <taxon>Bacillati</taxon>
        <taxon>Actinomycetota</taxon>
        <taxon>Actinomycetes</taxon>
        <taxon>Mycobacteriales</taxon>
        <taxon>Mycobacteriaceae</taxon>
        <taxon>Mycolicibacterium</taxon>
    </lineage>
</organism>
<protein>
    <submittedName>
        <fullName evidence="2">Phosphodiesterase</fullName>
    </submittedName>
</protein>
<gene>
    <name evidence="2" type="ORF">AWC01_14110</name>
    <name evidence="1" type="ORF">MDOR_10970</name>
</gene>
<dbReference type="SUPFAM" id="SSF53649">
    <property type="entry name" value="Alkaline phosphatase-like"/>
    <property type="match status" value="1"/>
</dbReference>